<dbReference type="RefSeq" id="WP_046169528.1">
    <property type="nucleotide sequence ID" value="NZ_LAPV01000025.1"/>
</dbReference>
<dbReference type="Gene3D" id="1.10.1200.10">
    <property type="entry name" value="ACP-like"/>
    <property type="match status" value="1"/>
</dbReference>
<gene>
    <name evidence="2" type="ORF">WH91_02940</name>
</gene>
<accession>A0ABR5E274</accession>
<dbReference type="InterPro" id="IPR009081">
    <property type="entry name" value="PP-bd_ACP"/>
</dbReference>
<dbReference type="Proteomes" id="UP000033519">
    <property type="component" value="Unassembled WGS sequence"/>
</dbReference>
<protein>
    <recommendedName>
        <fullName evidence="1">Carrier domain-containing protein</fullName>
    </recommendedName>
</protein>
<name>A0ABR5E274_9HYPH</name>
<comment type="caution">
    <text evidence="2">The sequence shown here is derived from an EMBL/GenBank/DDBJ whole genome shotgun (WGS) entry which is preliminary data.</text>
</comment>
<dbReference type="SUPFAM" id="SSF47336">
    <property type="entry name" value="ACP-like"/>
    <property type="match status" value="1"/>
</dbReference>
<dbReference type="InterPro" id="IPR036736">
    <property type="entry name" value="ACP-like_sf"/>
</dbReference>
<evidence type="ECO:0000259" key="1">
    <source>
        <dbReference type="PROSITE" id="PS50075"/>
    </source>
</evidence>
<organism evidence="2 3">
    <name type="scientific">Devosia psychrophila</name>
    <dbReference type="NCBI Taxonomy" id="728005"/>
    <lineage>
        <taxon>Bacteria</taxon>
        <taxon>Pseudomonadati</taxon>
        <taxon>Pseudomonadota</taxon>
        <taxon>Alphaproteobacteria</taxon>
        <taxon>Hyphomicrobiales</taxon>
        <taxon>Devosiaceae</taxon>
        <taxon>Devosia</taxon>
    </lineage>
</organism>
<keyword evidence="3" id="KW-1185">Reference proteome</keyword>
<dbReference type="PROSITE" id="PS50075">
    <property type="entry name" value="CARRIER"/>
    <property type="match status" value="1"/>
</dbReference>
<sequence>MNPIHHDHTRTAQDWICAQAGQLLKCDNVGFGDYFLDLGGDSLLAPVLANRIEARFGMRPALEDIFSLSMGELVDQVATMQPPSA</sequence>
<evidence type="ECO:0000313" key="2">
    <source>
        <dbReference type="EMBL" id="KKC34425.1"/>
    </source>
</evidence>
<feature type="domain" description="Carrier" evidence="1">
    <location>
        <begin position="7"/>
        <end position="84"/>
    </location>
</feature>
<dbReference type="Pfam" id="PF00550">
    <property type="entry name" value="PP-binding"/>
    <property type="match status" value="1"/>
</dbReference>
<dbReference type="EMBL" id="LAPV01000025">
    <property type="protein sequence ID" value="KKC34425.1"/>
    <property type="molecule type" value="Genomic_DNA"/>
</dbReference>
<evidence type="ECO:0000313" key="3">
    <source>
        <dbReference type="Proteomes" id="UP000033519"/>
    </source>
</evidence>
<reference evidence="2 3" key="1">
    <citation type="submission" date="2015-03" db="EMBL/GenBank/DDBJ databases">
        <authorList>
            <person name="Lepp D."/>
            <person name="Hassan Y.I."/>
            <person name="Li X.-Z."/>
            <person name="Zhou T."/>
        </authorList>
    </citation>
    <scope>NUCLEOTIDE SEQUENCE [LARGE SCALE GENOMIC DNA]</scope>
    <source>
        <strain evidence="2 3">Cr7-05</strain>
    </source>
</reference>
<proteinExistence type="predicted"/>